<comment type="subcellular location">
    <subcellularLocation>
        <location evidence="1">Cell outer membrane</location>
    </subcellularLocation>
</comment>
<dbReference type="Proteomes" id="UP000054715">
    <property type="component" value="Unassembled WGS sequence"/>
</dbReference>
<evidence type="ECO:0000313" key="8">
    <source>
        <dbReference type="EMBL" id="KTD07464.1"/>
    </source>
</evidence>
<dbReference type="InterPro" id="IPR051906">
    <property type="entry name" value="TolC-like"/>
</dbReference>
<protein>
    <submittedName>
        <fullName evidence="8">Outer membrane component of multidrug efflux pump</fullName>
    </submittedName>
</protein>
<evidence type="ECO:0000256" key="5">
    <source>
        <dbReference type="ARBA" id="ARBA00023237"/>
    </source>
</evidence>
<gene>
    <name evidence="8" type="ORF">Ljam_1659</name>
</gene>
<comment type="caution">
    <text evidence="8">The sequence shown here is derived from an EMBL/GenBank/DDBJ whole genome shotgun (WGS) entry which is preliminary data.</text>
</comment>
<evidence type="ECO:0000313" key="9">
    <source>
        <dbReference type="Proteomes" id="UP000054715"/>
    </source>
</evidence>
<accession>A0A0W0UHY3</accession>
<dbReference type="RefSeq" id="WP_082651604.1">
    <property type="nucleotide sequence ID" value="NZ_CAAAJF010000008.1"/>
</dbReference>
<dbReference type="AlphaFoldDB" id="A0A0W0UHY3"/>
<organism evidence="8 9">
    <name type="scientific">Legionella jamestowniensis</name>
    <dbReference type="NCBI Taxonomy" id="455"/>
    <lineage>
        <taxon>Bacteria</taxon>
        <taxon>Pseudomonadati</taxon>
        <taxon>Pseudomonadota</taxon>
        <taxon>Gammaproteobacteria</taxon>
        <taxon>Legionellales</taxon>
        <taxon>Legionellaceae</taxon>
        <taxon>Legionella</taxon>
    </lineage>
</organism>
<evidence type="ECO:0000256" key="2">
    <source>
        <dbReference type="ARBA" id="ARBA00022452"/>
    </source>
</evidence>
<reference evidence="8 9" key="1">
    <citation type="submission" date="2015-11" db="EMBL/GenBank/DDBJ databases">
        <title>Genomic analysis of 38 Legionella species identifies large and diverse effector repertoires.</title>
        <authorList>
            <person name="Burstein D."/>
            <person name="Amaro F."/>
            <person name="Zusman T."/>
            <person name="Lifshitz Z."/>
            <person name="Cohen O."/>
            <person name="Gilbert J.A."/>
            <person name="Pupko T."/>
            <person name="Shuman H.A."/>
            <person name="Segal G."/>
        </authorList>
    </citation>
    <scope>NUCLEOTIDE SEQUENCE [LARGE SCALE GENOMIC DNA]</scope>
    <source>
        <strain evidence="8 9">JA-26-G1-E2</strain>
    </source>
</reference>
<dbReference type="EMBL" id="LNYG01000013">
    <property type="protein sequence ID" value="KTD07464.1"/>
    <property type="molecule type" value="Genomic_DNA"/>
</dbReference>
<dbReference type="GO" id="GO:1990281">
    <property type="term" value="C:efflux pump complex"/>
    <property type="evidence" value="ECO:0007669"/>
    <property type="project" value="TreeGrafter"/>
</dbReference>
<feature type="coiled-coil region" evidence="6">
    <location>
        <begin position="374"/>
        <end position="408"/>
    </location>
</feature>
<keyword evidence="3" id="KW-0812">Transmembrane</keyword>
<dbReference type="SUPFAM" id="SSF56954">
    <property type="entry name" value="Outer membrane efflux proteins (OEP)"/>
    <property type="match status" value="1"/>
</dbReference>
<dbReference type="PANTHER" id="PTHR30026:SF21">
    <property type="entry name" value="SLR1270 PROTEIN"/>
    <property type="match status" value="1"/>
</dbReference>
<dbReference type="STRING" id="455.Ljam_1659"/>
<dbReference type="GO" id="GO:0009279">
    <property type="term" value="C:cell outer membrane"/>
    <property type="evidence" value="ECO:0007669"/>
    <property type="project" value="UniProtKB-SubCell"/>
</dbReference>
<sequence length="471" mass="53954">MMYSILQRKKYFLLLLLMSFNAFTKESLTLKDVLSSVECFYPQIRIAQLEINKAQGDFLSAVGQFDPSLDINTRSQPFGGYVNNYGDGQFNIPTMYNGIKFFGGYRLGRGDWPIYYQNYLTNSGGEYRAGLSLPLLKDRRIDKERTELLSKAQLIQVKLQEVQLTKIKIYKEAINAYWRWVEAGLQLRNFEALLKLAKVRQNAISKQAERGDLPTLSVSENLQLIMQRQQLLNQSKMVFEQAAINLSLYYRGKDGKPKIALPSVIPQFLSRLPAQIATSLGQLQNHPLLKKLDEYTEVLKLKRNLAQNDLLPNLDATAYTFKQEGSGGYPQLIPQAGMVGLSFKFPLLQREAKGRIISTNSELQQVLAERKFLYEQLKIELNNLFVGIKAYERQVELLKKELDLAQRVQTGEAKKFYEGDSTLFLVNQREQATAQVKFNLINAKIKLYEMNDLAYFFSSTNIKLNGVINKK</sequence>
<keyword evidence="4" id="KW-0472">Membrane</keyword>
<dbReference type="PATRIC" id="fig|455.5.peg.1750"/>
<evidence type="ECO:0000256" key="4">
    <source>
        <dbReference type="ARBA" id="ARBA00023136"/>
    </source>
</evidence>
<keyword evidence="6" id="KW-0175">Coiled coil</keyword>
<name>A0A0W0UHY3_9GAMM</name>
<evidence type="ECO:0000256" key="3">
    <source>
        <dbReference type="ARBA" id="ARBA00022692"/>
    </source>
</evidence>
<evidence type="ECO:0000256" key="6">
    <source>
        <dbReference type="SAM" id="Coils"/>
    </source>
</evidence>
<keyword evidence="5" id="KW-0998">Cell outer membrane</keyword>
<keyword evidence="2" id="KW-1134">Transmembrane beta strand</keyword>
<evidence type="ECO:0000256" key="1">
    <source>
        <dbReference type="ARBA" id="ARBA00004442"/>
    </source>
</evidence>
<dbReference type="PANTHER" id="PTHR30026">
    <property type="entry name" value="OUTER MEMBRANE PROTEIN TOLC"/>
    <property type="match status" value="1"/>
</dbReference>
<keyword evidence="7" id="KW-0732">Signal</keyword>
<dbReference type="GO" id="GO:0015562">
    <property type="term" value="F:efflux transmembrane transporter activity"/>
    <property type="evidence" value="ECO:0007669"/>
    <property type="project" value="InterPro"/>
</dbReference>
<dbReference type="Gene3D" id="1.20.1600.10">
    <property type="entry name" value="Outer membrane efflux proteins (OEP)"/>
    <property type="match status" value="1"/>
</dbReference>
<evidence type="ECO:0000256" key="7">
    <source>
        <dbReference type="SAM" id="SignalP"/>
    </source>
</evidence>
<dbReference type="GO" id="GO:0015288">
    <property type="term" value="F:porin activity"/>
    <property type="evidence" value="ECO:0007669"/>
    <property type="project" value="TreeGrafter"/>
</dbReference>
<feature type="signal peptide" evidence="7">
    <location>
        <begin position="1"/>
        <end position="24"/>
    </location>
</feature>
<proteinExistence type="predicted"/>
<feature type="chain" id="PRO_5006914060" evidence="7">
    <location>
        <begin position="25"/>
        <end position="471"/>
    </location>
</feature>